<dbReference type="Proteomes" id="UP000825598">
    <property type="component" value="Chromosome"/>
</dbReference>
<proteinExistence type="predicted"/>
<keyword evidence="2" id="KW-1185">Reference proteome</keyword>
<organism evidence="1 2">
    <name type="scientific">Mycolicibacterium farcinogenes</name>
    <name type="common">Mycobacterium farcinogenes</name>
    <dbReference type="NCBI Taxonomy" id="1802"/>
    <lineage>
        <taxon>Bacteria</taxon>
        <taxon>Bacillati</taxon>
        <taxon>Actinomycetota</taxon>
        <taxon>Actinomycetes</taxon>
        <taxon>Mycobacteriales</taxon>
        <taxon>Mycobacteriaceae</taxon>
        <taxon>Mycolicibacterium</taxon>
    </lineage>
</organism>
<dbReference type="EMBL" id="CP081673">
    <property type="protein sequence ID" value="QZH63810.1"/>
    <property type="molecule type" value="Genomic_DNA"/>
</dbReference>
<accession>A0ACD1F9U3</accession>
<protein>
    <submittedName>
        <fullName evidence="1">Uncharacterized protein</fullName>
    </submittedName>
</protein>
<name>A0ACD1F9U3_MYCFR</name>
<gene>
    <name evidence="1" type="ORF">K6L26_17160</name>
</gene>
<reference evidence="1" key="1">
    <citation type="submission" date="2021-07" db="EMBL/GenBank/DDBJ databases">
        <title>Complete Genome Sequences of Mycobacterium farcinogenes Isolated from Clinical Specimens from Patients in Thailand.</title>
        <authorList>
            <person name="Sodsai P."/>
        </authorList>
    </citation>
    <scope>NUCLEOTIDE SEQUENCE</scope>
    <source>
        <strain evidence="1">BKK/CU-MFGFA-001</strain>
    </source>
</reference>
<evidence type="ECO:0000313" key="2">
    <source>
        <dbReference type="Proteomes" id="UP000825598"/>
    </source>
</evidence>
<sequence length="46" mass="5217">MTPIAIAVLIDGHVESVPLKIDRQGRWYAHHGGYTLYVDRIRTAPE</sequence>
<evidence type="ECO:0000313" key="1">
    <source>
        <dbReference type="EMBL" id="QZH63810.1"/>
    </source>
</evidence>